<dbReference type="PANTHER" id="PTHR43818">
    <property type="entry name" value="BCDNA.GH03377"/>
    <property type="match status" value="1"/>
</dbReference>
<sequence>MSTLKVGVIGVGGIARVHMPGWAESPHAEVIAGADVNQEAVETWGNLWGVPIRTTSSAELINDPAIDIIDICTPNSYHAPLAIAALEAGKHVICEKPLAATPDEIKAMIAARDKSGKLLMTAQHFRFRGTSKALKAEIDTGVLGDIYHARSWMLRRIAIPARPGFLMKEHSSGGATIDIGVHILDLTLWMMGNPKPVSVSGVARTEIAKIPGAFSAWDNYREVPSDVMDVEEMAAAFVRFENGATLILEVSWMLHHDTPGEDMQMWLYGNKGGAHWPKDEIYTTNYASKQLYNRALQLTKDENEAHAQECMEFAQAIVDGCTSSPVQAEESLAVSQILNAIYESQKTGREVLIADL</sequence>
<protein>
    <submittedName>
        <fullName evidence="4">Gfo/Idh/MocA family oxidoreductase</fullName>
    </submittedName>
</protein>
<dbReference type="Proteomes" id="UP000594468">
    <property type="component" value="Chromosome"/>
</dbReference>
<evidence type="ECO:0000259" key="2">
    <source>
        <dbReference type="Pfam" id="PF01408"/>
    </source>
</evidence>
<dbReference type="GO" id="GO:0000166">
    <property type="term" value="F:nucleotide binding"/>
    <property type="evidence" value="ECO:0007669"/>
    <property type="project" value="InterPro"/>
</dbReference>
<dbReference type="KEGG" id="pmet:G4Y79_07205"/>
<dbReference type="Pfam" id="PF01408">
    <property type="entry name" value="GFO_IDH_MocA"/>
    <property type="match status" value="1"/>
</dbReference>
<dbReference type="Gene3D" id="3.40.50.720">
    <property type="entry name" value="NAD(P)-binding Rossmann-like Domain"/>
    <property type="match status" value="1"/>
</dbReference>
<dbReference type="GO" id="GO:0016491">
    <property type="term" value="F:oxidoreductase activity"/>
    <property type="evidence" value="ECO:0007669"/>
    <property type="project" value="UniProtKB-KW"/>
</dbReference>
<dbReference type="RefSeq" id="WP_195172215.1">
    <property type="nucleotide sequence ID" value="NZ_CP062983.1"/>
</dbReference>
<evidence type="ECO:0000256" key="1">
    <source>
        <dbReference type="ARBA" id="ARBA00023002"/>
    </source>
</evidence>
<feature type="domain" description="Gfo/Idh/MocA-like oxidoreductase N-terminal" evidence="2">
    <location>
        <begin position="4"/>
        <end position="121"/>
    </location>
</feature>
<dbReference type="Pfam" id="PF22725">
    <property type="entry name" value="GFO_IDH_MocA_C3"/>
    <property type="match status" value="1"/>
</dbReference>
<evidence type="ECO:0000313" key="5">
    <source>
        <dbReference type="Proteomes" id="UP000594468"/>
    </source>
</evidence>
<dbReference type="SUPFAM" id="SSF51735">
    <property type="entry name" value="NAD(P)-binding Rossmann-fold domains"/>
    <property type="match status" value="1"/>
</dbReference>
<evidence type="ECO:0000259" key="3">
    <source>
        <dbReference type="Pfam" id="PF22725"/>
    </source>
</evidence>
<dbReference type="EMBL" id="CP062983">
    <property type="protein sequence ID" value="QPC84151.1"/>
    <property type="molecule type" value="Genomic_DNA"/>
</dbReference>
<dbReference type="SUPFAM" id="SSF55347">
    <property type="entry name" value="Glyceraldehyde-3-phosphate dehydrogenase-like, C-terminal domain"/>
    <property type="match status" value="1"/>
</dbReference>
<dbReference type="InterPro" id="IPR055170">
    <property type="entry name" value="GFO_IDH_MocA-like_dom"/>
</dbReference>
<reference evidence="4 5" key="1">
    <citation type="submission" date="2020-02" db="EMBL/GenBank/DDBJ databases">
        <authorList>
            <person name="Zheng R.K."/>
            <person name="Sun C.M."/>
        </authorList>
    </citation>
    <scope>NUCLEOTIDE SEQUENCE [LARGE SCALE GENOMIC DNA]</scope>
    <source>
        <strain evidence="5">rifampicinis</strain>
    </source>
</reference>
<organism evidence="4 5">
    <name type="scientific">Phototrophicus methaneseepsis</name>
    <dbReference type="NCBI Taxonomy" id="2710758"/>
    <lineage>
        <taxon>Bacteria</taxon>
        <taxon>Bacillati</taxon>
        <taxon>Chloroflexota</taxon>
        <taxon>Candidatus Thermofontia</taxon>
        <taxon>Phototrophicales</taxon>
        <taxon>Phototrophicaceae</taxon>
        <taxon>Phototrophicus</taxon>
    </lineage>
</organism>
<dbReference type="PANTHER" id="PTHR43818:SF11">
    <property type="entry name" value="BCDNA.GH03377"/>
    <property type="match status" value="1"/>
</dbReference>
<dbReference type="InterPro" id="IPR000683">
    <property type="entry name" value="Gfo/Idh/MocA-like_OxRdtase_N"/>
</dbReference>
<dbReference type="InterPro" id="IPR050463">
    <property type="entry name" value="Gfo/Idh/MocA_oxidrdct_glycsds"/>
</dbReference>
<proteinExistence type="predicted"/>
<feature type="domain" description="GFO/IDH/MocA-like oxidoreductase" evidence="3">
    <location>
        <begin position="133"/>
        <end position="274"/>
    </location>
</feature>
<evidence type="ECO:0000313" key="4">
    <source>
        <dbReference type="EMBL" id="QPC84151.1"/>
    </source>
</evidence>
<accession>A0A7S8IG01</accession>
<keyword evidence="1" id="KW-0560">Oxidoreductase</keyword>
<dbReference type="InterPro" id="IPR036291">
    <property type="entry name" value="NAD(P)-bd_dom_sf"/>
</dbReference>
<dbReference type="AlphaFoldDB" id="A0A7S8IG01"/>
<gene>
    <name evidence="4" type="ORF">G4Y79_07205</name>
</gene>
<name>A0A7S8IG01_9CHLR</name>
<keyword evidence="5" id="KW-1185">Reference proteome</keyword>
<dbReference type="Gene3D" id="3.30.360.10">
    <property type="entry name" value="Dihydrodipicolinate Reductase, domain 2"/>
    <property type="match status" value="1"/>
</dbReference>